<evidence type="ECO:0000313" key="6">
    <source>
        <dbReference type="EMBL" id="MFL4469727.1"/>
    </source>
</evidence>
<comment type="caution">
    <text evidence="6">The sequence shown here is derived from an EMBL/GenBank/DDBJ whole genome shotgun (WGS) entry which is preliminary data.</text>
</comment>
<dbReference type="Pfam" id="PF02826">
    <property type="entry name" value="2-Hacid_dh_C"/>
    <property type="match status" value="1"/>
</dbReference>
<accession>A0ABW8US18</accession>
<dbReference type="InterPro" id="IPR006139">
    <property type="entry name" value="D-isomer_2_OHA_DH_cat_dom"/>
</dbReference>
<reference evidence="6 7" key="1">
    <citation type="submission" date="2024-08" db="EMBL/GenBank/DDBJ databases">
        <title>Tateyamaria sp. nov., isolated from marine algae.</title>
        <authorList>
            <person name="Choi B.J."/>
            <person name="Kim J.M."/>
            <person name="Lee J.K."/>
            <person name="Choi D.G."/>
            <person name="Bayburt H."/>
            <person name="Baek J.H."/>
            <person name="Han D.M."/>
            <person name="Jeon C.O."/>
        </authorList>
    </citation>
    <scope>NUCLEOTIDE SEQUENCE [LARGE SCALE GENOMIC DNA]</scope>
    <source>
        <strain evidence="6 7">KMU-156</strain>
    </source>
</reference>
<dbReference type="Proteomes" id="UP001627408">
    <property type="component" value="Unassembled WGS sequence"/>
</dbReference>
<name>A0ABW8US18_9RHOB</name>
<evidence type="ECO:0000256" key="1">
    <source>
        <dbReference type="ARBA" id="ARBA00023002"/>
    </source>
</evidence>
<dbReference type="SUPFAM" id="SSF52283">
    <property type="entry name" value="Formate/glycerate dehydrogenase catalytic domain-like"/>
    <property type="match status" value="1"/>
</dbReference>
<evidence type="ECO:0000259" key="4">
    <source>
        <dbReference type="Pfam" id="PF00389"/>
    </source>
</evidence>
<dbReference type="InterPro" id="IPR006140">
    <property type="entry name" value="D-isomer_DH_NAD-bd"/>
</dbReference>
<evidence type="ECO:0000256" key="2">
    <source>
        <dbReference type="ARBA" id="ARBA00023027"/>
    </source>
</evidence>
<keyword evidence="7" id="KW-1185">Reference proteome</keyword>
<dbReference type="RefSeq" id="WP_407591636.1">
    <property type="nucleotide sequence ID" value="NZ_JBHDIY010000002.1"/>
</dbReference>
<proteinExistence type="inferred from homology"/>
<feature type="domain" description="D-isomer specific 2-hydroxyacid dehydrogenase NAD-binding" evidence="5">
    <location>
        <begin position="122"/>
        <end position="296"/>
    </location>
</feature>
<evidence type="ECO:0000259" key="5">
    <source>
        <dbReference type="Pfam" id="PF02826"/>
    </source>
</evidence>
<dbReference type="InterPro" id="IPR036291">
    <property type="entry name" value="NAD(P)-bd_dom_sf"/>
</dbReference>
<dbReference type="Gene3D" id="3.40.50.720">
    <property type="entry name" value="NAD(P)-binding Rossmann-like Domain"/>
    <property type="match status" value="2"/>
</dbReference>
<keyword evidence="1 3" id="KW-0560">Oxidoreductase</keyword>
<gene>
    <name evidence="6" type="ORF">ACERZ8_07545</name>
</gene>
<dbReference type="InterPro" id="IPR050223">
    <property type="entry name" value="D-isomer_2-hydroxyacid_DH"/>
</dbReference>
<protein>
    <submittedName>
        <fullName evidence="6">NAD(P)-dependent oxidoreductase</fullName>
    </submittedName>
</protein>
<sequence length="353" mass="38642">MFGDCLVTKPLLILDQYFRTVEELFDPDTYDELSSICRIEGGQDQPMDIERVSALLKEATFLVAARPRVTQADIQSAPNLRAVIEVSGAFNDGIDYAACFERGIDVLSCAPGFREAVAEMGLAMLLSASRGLVAEHEAFRQGGESWLDDREETDFTVYRQQIGFIGYGNIAREMHALLRPFAPKISAYDPWLTTFPQDVSPLGLDDIFKQCRAIIVAAVPDADNRHMIGAKQIDAMQTGSALILISRAHVLDFDVAVQAASAGRITFATDVFPSEPADKDHPIRTAPNVILSPHRAAAVPRGRQLIGRMILHDVKSVLNGDTRRQLVPANPSRVEGLIAAQRAIEKSGKLDAT</sequence>
<dbReference type="PANTHER" id="PTHR10996">
    <property type="entry name" value="2-HYDROXYACID DEHYDROGENASE-RELATED"/>
    <property type="match status" value="1"/>
</dbReference>
<dbReference type="Pfam" id="PF00389">
    <property type="entry name" value="2-Hacid_dh"/>
    <property type="match status" value="1"/>
</dbReference>
<comment type="similarity">
    <text evidence="3">Belongs to the D-isomer specific 2-hydroxyacid dehydrogenase family.</text>
</comment>
<keyword evidence="2" id="KW-0520">NAD</keyword>
<evidence type="ECO:0000256" key="3">
    <source>
        <dbReference type="RuleBase" id="RU003719"/>
    </source>
</evidence>
<organism evidence="6 7">
    <name type="scientific">Tateyamaria armeniaca</name>
    <dbReference type="NCBI Taxonomy" id="2518930"/>
    <lineage>
        <taxon>Bacteria</taxon>
        <taxon>Pseudomonadati</taxon>
        <taxon>Pseudomonadota</taxon>
        <taxon>Alphaproteobacteria</taxon>
        <taxon>Rhodobacterales</taxon>
        <taxon>Roseobacteraceae</taxon>
        <taxon>Tateyamaria</taxon>
    </lineage>
</organism>
<dbReference type="SUPFAM" id="SSF51735">
    <property type="entry name" value="NAD(P)-binding Rossmann-fold domains"/>
    <property type="match status" value="1"/>
</dbReference>
<feature type="domain" description="D-isomer specific 2-hydroxyacid dehydrogenase catalytic" evidence="4">
    <location>
        <begin position="45"/>
        <end position="325"/>
    </location>
</feature>
<evidence type="ECO:0000313" key="7">
    <source>
        <dbReference type="Proteomes" id="UP001627408"/>
    </source>
</evidence>
<dbReference type="EMBL" id="JBHDIY010000002">
    <property type="protein sequence ID" value="MFL4469727.1"/>
    <property type="molecule type" value="Genomic_DNA"/>
</dbReference>
<dbReference type="PANTHER" id="PTHR10996:SF178">
    <property type="entry name" value="2-HYDROXYACID DEHYDROGENASE YGL185C-RELATED"/>
    <property type="match status" value="1"/>
</dbReference>